<comment type="caution">
    <text evidence="4">The sequence shown here is derived from an EMBL/GenBank/DDBJ whole genome shotgun (WGS) entry which is preliminary data.</text>
</comment>
<name>A0A6V8P5M6_9ACTN</name>
<dbReference type="Gene3D" id="2.60.40.10">
    <property type="entry name" value="Immunoglobulins"/>
    <property type="match status" value="3"/>
</dbReference>
<keyword evidence="1" id="KW-0378">Hydrolase</keyword>
<evidence type="ECO:0000313" key="5">
    <source>
        <dbReference type="Proteomes" id="UP000591948"/>
    </source>
</evidence>
<dbReference type="InterPro" id="IPR017853">
    <property type="entry name" value="GH"/>
</dbReference>
<dbReference type="InterPro" id="IPR004185">
    <property type="entry name" value="Glyco_hydro_13_lg-like_dom"/>
</dbReference>
<dbReference type="InterPro" id="IPR006047">
    <property type="entry name" value="GH13_cat_dom"/>
</dbReference>
<keyword evidence="2" id="KW-0326">Glycosidase</keyword>
<reference evidence="4 5" key="1">
    <citation type="journal article" date="2020" name="Front. Microbiol.">
        <title>Single-cell genomics of novel Actinobacteria with the Wood-Ljungdahl pathway discovered in a serpentinizing system.</title>
        <authorList>
            <person name="Merino N."/>
            <person name="Kawai M."/>
            <person name="Boyd E.S."/>
            <person name="Colman D.R."/>
            <person name="McGlynn S.E."/>
            <person name="Nealson K.H."/>
            <person name="Kurokawa K."/>
            <person name="Hongoh Y."/>
        </authorList>
    </citation>
    <scope>NUCLEOTIDE SEQUENCE [LARGE SCALE GENOMIC DNA]</scope>
    <source>
        <strain evidence="4 5">S33</strain>
    </source>
</reference>
<dbReference type="Proteomes" id="UP000591948">
    <property type="component" value="Unassembled WGS sequence"/>
</dbReference>
<dbReference type="InterPro" id="IPR013780">
    <property type="entry name" value="Glyco_hydro_b"/>
</dbReference>
<evidence type="ECO:0000256" key="1">
    <source>
        <dbReference type="ARBA" id="ARBA00022801"/>
    </source>
</evidence>
<dbReference type="SMART" id="SM00642">
    <property type="entry name" value="Aamy"/>
    <property type="match status" value="1"/>
</dbReference>
<dbReference type="InterPro" id="IPR014756">
    <property type="entry name" value="Ig_E-set"/>
</dbReference>
<dbReference type="Gene3D" id="3.20.20.80">
    <property type="entry name" value="Glycosidases"/>
    <property type="match status" value="2"/>
</dbReference>
<dbReference type="Pfam" id="PF00128">
    <property type="entry name" value="Alpha-amylase"/>
    <property type="match status" value="2"/>
</dbReference>
<proteinExistence type="predicted"/>
<dbReference type="EMBL" id="BLRY01000023">
    <property type="protein sequence ID" value="GFP27250.1"/>
    <property type="molecule type" value="Genomic_DNA"/>
</dbReference>
<dbReference type="SUPFAM" id="SSF51445">
    <property type="entry name" value="(Trans)glycosidases"/>
    <property type="match status" value="1"/>
</dbReference>
<dbReference type="Pfam" id="PF22058">
    <property type="entry name" value="X25_BaPul_like"/>
    <property type="match status" value="1"/>
</dbReference>
<evidence type="ECO:0000259" key="3">
    <source>
        <dbReference type="SMART" id="SM00642"/>
    </source>
</evidence>
<dbReference type="InterPro" id="IPR054409">
    <property type="entry name" value="X25_BaPul-like"/>
</dbReference>
<dbReference type="PANTHER" id="PTHR10357:SF210">
    <property type="entry name" value="MALTODEXTRIN GLUCOSIDASE"/>
    <property type="match status" value="1"/>
</dbReference>
<organism evidence="4 5">
    <name type="scientific">Candidatus Hakubella thermalkaliphila</name>
    <dbReference type="NCBI Taxonomy" id="2754717"/>
    <lineage>
        <taxon>Bacteria</taxon>
        <taxon>Bacillati</taxon>
        <taxon>Actinomycetota</taxon>
        <taxon>Actinomycetota incertae sedis</taxon>
        <taxon>Candidatus Hakubellales</taxon>
        <taxon>Candidatus Hakubellaceae</taxon>
        <taxon>Candidatus Hakubella</taxon>
    </lineage>
</organism>
<feature type="domain" description="Glycosyl hydrolase family 13 catalytic" evidence="3">
    <location>
        <begin position="476"/>
        <end position="1005"/>
    </location>
</feature>
<dbReference type="SUPFAM" id="SSF81296">
    <property type="entry name" value="E set domains"/>
    <property type="match status" value="2"/>
</dbReference>
<dbReference type="PANTHER" id="PTHR10357">
    <property type="entry name" value="ALPHA-AMYLASE FAMILY MEMBER"/>
    <property type="match status" value="1"/>
</dbReference>
<dbReference type="CDD" id="cd02857">
    <property type="entry name" value="E_set_CDase_PDE_N"/>
    <property type="match status" value="1"/>
</dbReference>
<protein>
    <recommendedName>
        <fullName evidence="3">Glycosyl hydrolase family 13 catalytic domain-containing protein</fullName>
    </recommendedName>
</protein>
<accession>A0A6V8P5M6</accession>
<sequence length="1129" mass="127602">MIAVALVMPGCAPQAEQPDLPVGQELPAPEQPQQILELRSPVIEQNNITFNYINDEIPADTRMFLRGNMPGVGWDVGLEMTRDAATGVWSITLDGLPPGGYEYKFYSEATGWIHDPLNPLPVVGVFGNSFFSIGELVEGIVVSVAGNFQSAYARSLGETAGDWTPGHPLTQLQETQPASGLFERTFLLPSGDWGYKITVVEIRDGVMSTRWVPEGLGNERKLIIDEDKEVTFKFNYNAFIANPDSQPYIDSINYRPVKVEVFDGQGDSMGFMTDHDFDSAYSFKTGILEPGSHRFSISVDDGKHRRSIEVILEDAFDLELVYHASNMILTTNYAPSIDDKIIVEALYHNSHSTEYRDPFGAVEQDTPVNIHLRTAAGDASRVDLVLGGKLVPMRRKAVSGHDIWSARVKIHEIGIYNYYFEIQDGIKTVYYVNEPGFGGRGLAVEGTPHPGAGYSLVVYKEGFKTSDWMKNSITYQIFPERFRDGDPGNNRAKTLGRGDIPLIFPEWDDFRGFENTRAQFVFPGLIRKVLVDGAFHSIDLNGWGLSEYQGDIHWHNDFYGGDLQGIIDSLDYLQSIGVRSLYLNPIFEATSTHKYDVSDKSNIDCMFGDNQLFKKLALEAKRRGMHIILDGVFNHVGDDSKYFDRYGKFPATIGAYEAWVYREMEKDNQVAIDWYNKWYKDKVEAGQMAWGPESPYDNWFEIRQDGTYPAWWGFDSLPEIGPGGHRETSVAAFMDYMVGDRNAIASRWIEYGSSGWRLDVSPQVEKDFWVEFRQRIMQAQHPNGPPIMIAENWGDATTDFLDGTFDSTMNYLFRSAVINFIADERLESKYRDDGLTPEEIWTPIDAKELDKRLMAIYERYPREAFYALMNLLGSHDIPRIMRVFGNIEADRLLYPGQRNRIAKGLGIEPAKMKNVFTIPDIWRQDLASRSQVMAFVNQQNELARRRVKAAFILQMGYPGSPTIYYGDELGMTGYHDPDNRRQMRWDKAHSGNEMLSAISRMAQIRAQHQVLKTGDLVTLMAEEGGSVYAFGRSIQGTRDALGNRHYTVNYYTGERLLIAQHNGRAIVAVNKARAANMVSIDVSDFAPEGTVFYDNLNDNREYVVENGKITLTVEGLYGAMLVDRPFVGK</sequence>
<dbReference type="InterPro" id="IPR013783">
    <property type="entry name" value="Ig-like_fold"/>
</dbReference>
<dbReference type="CDD" id="cd11338">
    <property type="entry name" value="AmyAc_CMD"/>
    <property type="match status" value="1"/>
</dbReference>
<dbReference type="GO" id="GO:0004553">
    <property type="term" value="F:hydrolase activity, hydrolyzing O-glycosyl compounds"/>
    <property type="evidence" value="ECO:0007669"/>
    <property type="project" value="InterPro"/>
</dbReference>
<dbReference type="GO" id="GO:0005975">
    <property type="term" value="P:carbohydrate metabolic process"/>
    <property type="evidence" value="ECO:0007669"/>
    <property type="project" value="InterPro"/>
</dbReference>
<dbReference type="Gene3D" id="2.60.40.1180">
    <property type="entry name" value="Golgi alpha-mannosidase II"/>
    <property type="match status" value="1"/>
</dbReference>
<evidence type="ECO:0000313" key="4">
    <source>
        <dbReference type="EMBL" id="GFP27250.1"/>
    </source>
</evidence>
<dbReference type="AlphaFoldDB" id="A0A6V8P5M6"/>
<keyword evidence="5" id="KW-1185">Reference proteome</keyword>
<gene>
    <name evidence="4" type="ORF">HKBW3S33_00664</name>
</gene>
<dbReference type="SUPFAM" id="SSF51011">
    <property type="entry name" value="Glycosyl hydrolase domain"/>
    <property type="match status" value="1"/>
</dbReference>
<evidence type="ECO:0000256" key="2">
    <source>
        <dbReference type="ARBA" id="ARBA00023295"/>
    </source>
</evidence>
<dbReference type="RefSeq" id="WP_176233216.1">
    <property type="nucleotide sequence ID" value="NZ_BLRY01000023.1"/>
</dbReference>